<protein>
    <submittedName>
        <fullName evidence="2">Uncharacterized protein</fullName>
    </submittedName>
</protein>
<evidence type="ECO:0000313" key="3">
    <source>
        <dbReference type="Proteomes" id="UP000030764"/>
    </source>
</evidence>
<dbReference type="Proteomes" id="UP000030758">
    <property type="component" value="Unassembled WGS sequence"/>
</dbReference>
<dbReference type="EMBL" id="KL363329">
    <property type="protein sequence ID" value="KFD47381.1"/>
    <property type="molecule type" value="Genomic_DNA"/>
</dbReference>
<gene>
    <name evidence="1" type="ORF">M513_11744</name>
    <name evidence="2" type="ORF">M514_11744</name>
</gene>
<evidence type="ECO:0000313" key="1">
    <source>
        <dbReference type="EMBL" id="KFD47381.1"/>
    </source>
</evidence>
<dbReference type="AlphaFoldDB" id="A0A085MVY6"/>
<reference evidence="2 3" key="1">
    <citation type="journal article" date="2014" name="Nat. Genet.">
        <title>Genome and transcriptome of the porcine whipworm Trichuris suis.</title>
        <authorList>
            <person name="Jex A.R."/>
            <person name="Nejsum P."/>
            <person name="Schwarz E.M."/>
            <person name="Hu L."/>
            <person name="Young N.D."/>
            <person name="Hall R.S."/>
            <person name="Korhonen P.K."/>
            <person name="Liao S."/>
            <person name="Thamsborg S."/>
            <person name="Xia J."/>
            <person name="Xu P."/>
            <person name="Wang S."/>
            <person name="Scheerlinck J.P."/>
            <person name="Hofmann A."/>
            <person name="Sternberg P.W."/>
            <person name="Wang J."/>
            <person name="Gasser R.B."/>
        </authorList>
    </citation>
    <scope>NUCLEOTIDE SEQUENCE [LARGE SCALE GENOMIC DNA]</scope>
    <source>
        <strain evidence="2">DCEP-RM93F</strain>
        <strain evidence="1">DCEP-RM93M</strain>
    </source>
</reference>
<proteinExistence type="predicted"/>
<organism evidence="2">
    <name type="scientific">Trichuris suis</name>
    <name type="common">pig whipworm</name>
    <dbReference type="NCBI Taxonomy" id="68888"/>
    <lineage>
        <taxon>Eukaryota</taxon>
        <taxon>Metazoa</taxon>
        <taxon>Ecdysozoa</taxon>
        <taxon>Nematoda</taxon>
        <taxon>Enoplea</taxon>
        <taxon>Dorylaimia</taxon>
        <taxon>Trichinellida</taxon>
        <taxon>Trichuridae</taxon>
        <taxon>Trichuris</taxon>
    </lineage>
</organism>
<dbReference type="EMBL" id="KL367625">
    <property type="protein sequence ID" value="KFD61382.1"/>
    <property type="molecule type" value="Genomic_DNA"/>
</dbReference>
<dbReference type="Proteomes" id="UP000030764">
    <property type="component" value="Unassembled WGS sequence"/>
</dbReference>
<evidence type="ECO:0000313" key="2">
    <source>
        <dbReference type="EMBL" id="KFD61382.1"/>
    </source>
</evidence>
<dbReference type="InterPro" id="IPR036397">
    <property type="entry name" value="RNaseH_sf"/>
</dbReference>
<accession>A0A085MVY6</accession>
<name>A0A085MVY6_9BILA</name>
<keyword evidence="3" id="KW-1185">Reference proteome</keyword>
<dbReference type="GO" id="GO:0003676">
    <property type="term" value="F:nucleic acid binding"/>
    <property type="evidence" value="ECO:0007669"/>
    <property type="project" value="InterPro"/>
</dbReference>
<dbReference type="Gene3D" id="3.30.420.10">
    <property type="entry name" value="Ribonuclease H-like superfamily/Ribonuclease H"/>
    <property type="match status" value="1"/>
</dbReference>
<sequence>MTKLLEKIQNKFSYFSELLLFDDGKRIVPKGSLLPRYRQAVAQRRLFFSQIITGDEKWCLYVNMKQRKEWLSPGKDPTP</sequence>